<evidence type="ECO:0000313" key="3">
    <source>
        <dbReference type="Proteomes" id="UP000176409"/>
    </source>
</evidence>
<keyword evidence="1" id="KW-1133">Transmembrane helix</keyword>
<gene>
    <name evidence="2" type="ORF">A2973_04890</name>
</gene>
<proteinExistence type="predicted"/>
<sequence length="191" mass="21459">MKRILPIAILILLVIIPLLIVLDAKFQRYIEGRKASYPSSPIASSVQQQLEELGSPVINLSPAPQLPNSYSPPKTRSVYGSYQAYADGVLTVNTGSTAIDVKVDSEVFAVCTPRYWVNPDGKKFDITRVWFDMSSLTLTNYKATSPNEKQTIFQTEQPQLTKDTHIFVFAQEHPVDKSLLAKKIWIIECKK</sequence>
<dbReference type="AlphaFoldDB" id="A0A1F6AX20"/>
<keyword evidence="1" id="KW-0472">Membrane</keyword>
<dbReference type="EMBL" id="MFJZ01000059">
    <property type="protein sequence ID" value="OGG29042.1"/>
    <property type="molecule type" value="Genomic_DNA"/>
</dbReference>
<organism evidence="2 3">
    <name type="scientific">Candidatus Gottesmanbacteria bacterium RIFCSPLOWO2_01_FULL_49_10</name>
    <dbReference type="NCBI Taxonomy" id="1798396"/>
    <lineage>
        <taxon>Bacteria</taxon>
        <taxon>Candidatus Gottesmaniibacteriota</taxon>
    </lineage>
</organism>
<reference evidence="2 3" key="1">
    <citation type="journal article" date="2016" name="Nat. Commun.">
        <title>Thousands of microbial genomes shed light on interconnected biogeochemical processes in an aquifer system.</title>
        <authorList>
            <person name="Anantharaman K."/>
            <person name="Brown C.T."/>
            <person name="Hug L.A."/>
            <person name="Sharon I."/>
            <person name="Castelle C.J."/>
            <person name="Probst A.J."/>
            <person name="Thomas B.C."/>
            <person name="Singh A."/>
            <person name="Wilkins M.J."/>
            <person name="Karaoz U."/>
            <person name="Brodie E.L."/>
            <person name="Williams K.H."/>
            <person name="Hubbard S.S."/>
            <person name="Banfield J.F."/>
        </authorList>
    </citation>
    <scope>NUCLEOTIDE SEQUENCE [LARGE SCALE GENOMIC DNA]</scope>
</reference>
<dbReference type="Proteomes" id="UP000176409">
    <property type="component" value="Unassembled WGS sequence"/>
</dbReference>
<protein>
    <submittedName>
        <fullName evidence="2">Uncharacterized protein</fullName>
    </submittedName>
</protein>
<keyword evidence="1" id="KW-0812">Transmembrane</keyword>
<comment type="caution">
    <text evidence="2">The sequence shown here is derived from an EMBL/GenBank/DDBJ whole genome shotgun (WGS) entry which is preliminary data.</text>
</comment>
<accession>A0A1F6AX20</accession>
<evidence type="ECO:0000313" key="2">
    <source>
        <dbReference type="EMBL" id="OGG29042.1"/>
    </source>
</evidence>
<name>A0A1F6AX20_9BACT</name>
<evidence type="ECO:0000256" key="1">
    <source>
        <dbReference type="SAM" id="Phobius"/>
    </source>
</evidence>
<feature type="transmembrane region" description="Helical" evidence="1">
    <location>
        <begin position="6"/>
        <end position="24"/>
    </location>
</feature>